<dbReference type="PANTHER" id="PTHR33121">
    <property type="entry name" value="CYCLIC DI-GMP PHOSPHODIESTERASE PDEF"/>
    <property type="match status" value="1"/>
</dbReference>
<dbReference type="SUPFAM" id="SSF55073">
    <property type="entry name" value="Nucleotide cyclase"/>
    <property type="match status" value="1"/>
</dbReference>
<dbReference type="InterPro" id="IPR029787">
    <property type="entry name" value="Nucleotide_cyclase"/>
</dbReference>
<dbReference type="EC" id="2.7.7.65" evidence="2"/>
<name>A0ABZ0Y4W0_9BURK</name>
<dbReference type="Gene3D" id="3.30.70.270">
    <property type="match status" value="1"/>
</dbReference>
<reference evidence="2 3" key="1">
    <citation type="submission" date="2023-11" db="EMBL/GenBank/DDBJ databases">
        <title>MicrobeMod: A computational toolkit for identifying prokaryotic methylation and restriction-modification with nanopore sequencing.</title>
        <authorList>
            <person name="Crits-Christoph A."/>
            <person name="Kang S.C."/>
            <person name="Lee H."/>
            <person name="Ostrov N."/>
        </authorList>
    </citation>
    <scope>NUCLEOTIDE SEQUENCE [LARGE SCALE GENOMIC DNA]</scope>
    <source>
        <strain evidence="2 3">ATCC 25935</strain>
    </source>
</reference>
<evidence type="ECO:0000313" key="3">
    <source>
        <dbReference type="Proteomes" id="UP001326110"/>
    </source>
</evidence>
<protein>
    <submittedName>
        <fullName evidence="2">GGDEF domain-containing protein</fullName>
        <ecNumber evidence="2">2.7.7.65</ecNumber>
    </submittedName>
</protein>
<keyword evidence="3" id="KW-1185">Reference proteome</keyword>
<dbReference type="NCBIfam" id="TIGR00254">
    <property type="entry name" value="GGDEF"/>
    <property type="match status" value="1"/>
</dbReference>
<dbReference type="RefSeq" id="WP_019921110.1">
    <property type="nucleotide sequence ID" value="NZ_CP140152.1"/>
</dbReference>
<dbReference type="PANTHER" id="PTHR33121:SF70">
    <property type="entry name" value="SIGNALING PROTEIN YKOW"/>
    <property type="match status" value="1"/>
</dbReference>
<dbReference type="CDD" id="cd01949">
    <property type="entry name" value="GGDEF"/>
    <property type="match status" value="1"/>
</dbReference>
<dbReference type="InterPro" id="IPR050706">
    <property type="entry name" value="Cyclic-di-GMP_PDE-like"/>
</dbReference>
<dbReference type="Pfam" id="PF00990">
    <property type="entry name" value="GGDEF"/>
    <property type="match status" value="1"/>
</dbReference>
<dbReference type="InterPro" id="IPR000160">
    <property type="entry name" value="GGDEF_dom"/>
</dbReference>
<evidence type="ECO:0000259" key="1">
    <source>
        <dbReference type="PROSITE" id="PS50887"/>
    </source>
</evidence>
<dbReference type="GO" id="GO:0052621">
    <property type="term" value="F:diguanylate cyclase activity"/>
    <property type="evidence" value="ECO:0007669"/>
    <property type="project" value="UniProtKB-EC"/>
</dbReference>
<sequence length="215" mass="22704">MTIFLSPFPQNCIARGLPQCGVDAATGLLSRNLFACKLERELARVWPRASALLLIDVDGLDDLGEAFGRIGVEAVLEQFARRLENMAPRGAALGRLDRDTLALLLAGPEDLHQVTRTAAHIRRALEKPFDLAAGDIMLTACIGIATSPTDADTAAELLGHAGIALLHAGLAGHGVCCFYTASMQALPATPWSARHRAHWSGATAGDAVKRPAVPA</sequence>
<dbReference type="Proteomes" id="UP001326110">
    <property type="component" value="Chromosome"/>
</dbReference>
<organism evidence="2 3">
    <name type="scientific">Duganella zoogloeoides</name>
    <dbReference type="NCBI Taxonomy" id="75659"/>
    <lineage>
        <taxon>Bacteria</taxon>
        <taxon>Pseudomonadati</taxon>
        <taxon>Pseudomonadota</taxon>
        <taxon>Betaproteobacteria</taxon>
        <taxon>Burkholderiales</taxon>
        <taxon>Oxalobacteraceae</taxon>
        <taxon>Telluria group</taxon>
        <taxon>Duganella</taxon>
    </lineage>
</organism>
<accession>A0ABZ0Y4W0</accession>
<gene>
    <name evidence="2" type="ORF">SR858_12420</name>
</gene>
<dbReference type="InterPro" id="IPR043128">
    <property type="entry name" value="Rev_trsase/Diguanyl_cyclase"/>
</dbReference>
<keyword evidence="2" id="KW-0808">Transferase</keyword>
<dbReference type="SMART" id="SM00267">
    <property type="entry name" value="GGDEF"/>
    <property type="match status" value="1"/>
</dbReference>
<proteinExistence type="predicted"/>
<dbReference type="EMBL" id="CP140152">
    <property type="protein sequence ID" value="WQH07096.1"/>
    <property type="molecule type" value="Genomic_DNA"/>
</dbReference>
<feature type="domain" description="GGDEF" evidence="1">
    <location>
        <begin position="48"/>
        <end position="181"/>
    </location>
</feature>
<dbReference type="PROSITE" id="PS50887">
    <property type="entry name" value="GGDEF"/>
    <property type="match status" value="1"/>
</dbReference>
<evidence type="ECO:0000313" key="2">
    <source>
        <dbReference type="EMBL" id="WQH07096.1"/>
    </source>
</evidence>
<keyword evidence="2" id="KW-0548">Nucleotidyltransferase</keyword>